<dbReference type="PANTHER" id="PTHR43156">
    <property type="entry name" value="STAGE II SPORULATION PROTEIN E-RELATED"/>
    <property type="match status" value="1"/>
</dbReference>
<dbReference type="Pfam" id="PF00072">
    <property type="entry name" value="Response_reg"/>
    <property type="match status" value="1"/>
</dbReference>
<reference evidence="4 5" key="1">
    <citation type="journal article" date="2019" name="Int. J. Syst. Evol. Microbiol.">
        <title>The Global Catalogue of Microorganisms (GCM) 10K type strain sequencing project: providing services to taxonomists for standard genome sequencing and annotation.</title>
        <authorList>
            <consortium name="The Broad Institute Genomics Platform"/>
            <consortium name="The Broad Institute Genome Sequencing Center for Infectious Disease"/>
            <person name="Wu L."/>
            <person name="Ma J."/>
        </authorList>
    </citation>
    <scope>NUCLEOTIDE SEQUENCE [LARGE SCALE GENOMIC DNA]</scope>
    <source>
        <strain evidence="4 5">JCM 6307</strain>
    </source>
</reference>
<evidence type="ECO:0000313" key="4">
    <source>
        <dbReference type="EMBL" id="GAA2485548.1"/>
    </source>
</evidence>
<dbReference type="RefSeq" id="WP_344383059.1">
    <property type="nucleotide sequence ID" value="NZ_BAAATA010000010.1"/>
</dbReference>
<evidence type="ECO:0000256" key="1">
    <source>
        <dbReference type="ARBA" id="ARBA00022801"/>
    </source>
</evidence>
<dbReference type="InterPro" id="IPR036457">
    <property type="entry name" value="PPM-type-like_dom_sf"/>
</dbReference>
<protein>
    <submittedName>
        <fullName evidence="4">SpoIIE family protein phosphatase</fullName>
    </submittedName>
</protein>
<dbReference type="InterPro" id="IPR001789">
    <property type="entry name" value="Sig_transdc_resp-reg_receiver"/>
</dbReference>
<dbReference type="InterPro" id="IPR052016">
    <property type="entry name" value="Bact_Sigma-Reg"/>
</dbReference>
<accession>A0ABN3LNL6</accession>
<dbReference type="PROSITE" id="PS50110">
    <property type="entry name" value="RESPONSE_REGULATORY"/>
    <property type="match status" value="1"/>
</dbReference>
<comment type="caution">
    <text evidence="4">The sequence shown here is derived from an EMBL/GenBank/DDBJ whole genome shotgun (WGS) entry which is preliminary data.</text>
</comment>
<organism evidence="4 5">
    <name type="scientific">Streptomyces thermolineatus</name>
    <dbReference type="NCBI Taxonomy" id="44033"/>
    <lineage>
        <taxon>Bacteria</taxon>
        <taxon>Bacillati</taxon>
        <taxon>Actinomycetota</taxon>
        <taxon>Actinomycetes</taxon>
        <taxon>Kitasatosporales</taxon>
        <taxon>Streptomycetaceae</taxon>
        <taxon>Streptomyces</taxon>
    </lineage>
</organism>
<keyword evidence="5" id="KW-1185">Reference proteome</keyword>
<dbReference type="SUPFAM" id="SSF52172">
    <property type="entry name" value="CheY-like"/>
    <property type="match status" value="1"/>
</dbReference>
<keyword evidence="1" id="KW-0378">Hydrolase</keyword>
<dbReference type="InterPro" id="IPR001932">
    <property type="entry name" value="PPM-type_phosphatase-like_dom"/>
</dbReference>
<dbReference type="Gene3D" id="3.40.50.2300">
    <property type="match status" value="1"/>
</dbReference>
<sequence>MRQVEPGPVPAADPKEAVTTTGLDTVGAHAVPAASGSSPRPRLLLVEDDAGDALLVEELLLDSGVEADITWVTTLAGAEKALAQEPPQCVLLDLHLPDGSGAAALDRVLRAAGSAAVVVLTGLAEEESGAAAVAAGAQDYLIKGAVEPELFGRALRYAMHRKQAERYAAALQAEQLRAQENVRLERGLLPEPLLPSRRVRVSARYRPGRAQALLGGDFYDVVEADDGSVHAIVGDVSGHGPDEAALGVCLRIAWRTAVLSGTTGGSALALLERMLLAERSGPEIFATVCAVVIRPGERGAQVWRAGHPGVLVRGGGGRVDLVEPEFGPALGLLPGLAQWPCGRVEVPDGGSLVMFTDGLFEGRTSASGAARLGEDGLLELAREHAALPGVRFVDAVIEKAEAVCAVGGGLADDVAVVQVEWS</sequence>
<name>A0ABN3LNL6_9ACTN</name>
<dbReference type="Pfam" id="PF07228">
    <property type="entry name" value="SpoIIE"/>
    <property type="match status" value="1"/>
</dbReference>
<feature type="modified residue" description="4-aspartylphosphate" evidence="2">
    <location>
        <position position="93"/>
    </location>
</feature>
<proteinExistence type="predicted"/>
<evidence type="ECO:0000256" key="2">
    <source>
        <dbReference type="PROSITE-ProRule" id="PRU00169"/>
    </source>
</evidence>
<dbReference type="SMART" id="SM00331">
    <property type="entry name" value="PP2C_SIG"/>
    <property type="match status" value="1"/>
</dbReference>
<evidence type="ECO:0000313" key="5">
    <source>
        <dbReference type="Proteomes" id="UP001501358"/>
    </source>
</evidence>
<feature type="domain" description="Response regulatory" evidence="3">
    <location>
        <begin position="42"/>
        <end position="158"/>
    </location>
</feature>
<dbReference type="CDD" id="cd00156">
    <property type="entry name" value="REC"/>
    <property type="match status" value="1"/>
</dbReference>
<dbReference type="PANTHER" id="PTHR43156:SF2">
    <property type="entry name" value="STAGE II SPORULATION PROTEIN E"/>
    <property type="match status" value="1"/>
</dbReference>
<evidence type="ECO:0000259" key="3">
    <source>
        <dbReference type="PROSITE" id="PS50110"/>
    </source>
</evidence>
<dbReference type="Gene3D" id="3.60.40.10">
    <property type="entry name" value="PPM-type phosphatase domain"/>
    <property type="match status" value="1"/>
</dbReference>
<dbReference type="SMART" id="SM00448">
    <property type="entry name" value="REC"/>
    <property type="match status" value="1"/>
</dbReference>
<dbReference type="InterPro" id="IPR011006">
    <property type="entry name" value="CheY-like_superfamily"/>
</dbReference>
<gene>
    <name evidence="4" type="ORF">GCM10010406_22180</name>
</gene>
<dbReference type="Proteomes" id="UP001501358">
    <property type="component" value="Unassembled WGS sequence"/>
</dbReference>
<dbReference type="EMBL" id="BAAATA010000010">
    <property type="protein sequence ID" value="GAA2485548.1"/>
    <property type="molecule type" value="Genomic_DNA"/>
</dbReference>
<keyword evidence="2" id="KW-0597">Phosphoprotein</keyword>